<dbReference type="PIRSF" id="PIRSF006603">
    <property type="entry name" value="DinF"/>
    <property type="match status" value="1"/>
</dbReference>
<dbReference type="RefSeq" id="WP_382406011.1">
    <property type="nucleotide sequence ID" value="NZ_JBHSGU010000002.1"/>
</dbReference>
<feature type="transmembrane region" description="Helical" evidence="10">
    <location>
        <begin position="198"/>
        <end position="223"/>
    </location>
</feature>
<dbReference type="PANTHER" id="PTHR43298:SF2">
    <property type="entry name" value="FMN_FAD EXPORTER YEEO-RELATED"/>
    <property type="match status" value="1"/>
</dbReference>
<sequence>MNDFRREFSQLSKIAWPLLLAQLMQTMMGVSDTIMAGRYDSLDMASVAIGHSVVMPILIFMQGVCLALSPIVARFHGAKEPHQVAYPVWQTLYLSLSIAALVMLSIFVMPNLLHLLEMDAQMRSETLEYVSFVLMSAPAFAIYQTLRNYCEGLSKTRPTMVIMFAGLMVNIPANYIFINGLYGMPEMGGAGCGLATMLVFYVMAFATWVYTLIAKSLSSYALYTHISWPDIKFMGAVAKQGVPIALTFLAEVSLFAVVAILLAPLGYLTVASHQVALNFSSLIFMIPLSIGLAVAIRIGHVIGEQRTPMAKTAYHAALVLAISSVTVTATGTIFGSHAIASLYSNETAVIEYASALLLFAAVFQFSDAIQVVSANALRGYKDTQAMLIISVFCYWVIGFPTGILLGLSDLIVPAMAAKGFWIGFIVGLSSAAILMTLRVRVVQARLARLAP</sequence>
<gene>
    <name evidence="11" type="ORF">ACFO4O_03685</name>
</gene>
<evidence type="ECO:0000313" key="12">
    <source>
        <dbReference type="Proteomes" id="UP001595897"/>
    </source>
</evidence>
<name>A0ABV9LUZ4_9ALTE</name>
<keyword evidence="6 10" id="KW-1133">Transmembrane helix</keyword>
<feature type="transmembrane region" description="Helical" evidence="10">
    <location>
        <begin position="84"/>
        <end position="109"/>
    </location>
</feature>
<evidence type="ECO:0000256" key="1">
    <source>
        <dbReference type="ARBA" id="ARBA00004429"/>
    </source>
</evidence>
<feature type="transmembrane region" description="Helical" evidence="10">
    <location>
        <begin position="317"/>
        <end position="340"/>
    </location>
</feature>
<evidence type="ECO:0000256" key="8">
    <source>
        <dbReference type="ARBA" id="ARBA00023136"/>
    </source>
</evidence>
<feature type="transmembrane region" description="Helical" evidence="10">
    <location>
        <begin position="352"/>
        <end position="373"/>
    </location>
</feature>
<dbReference type="EMBL" id="JBHSGU010000002">
    <property type="protein sequence ID" value="MFC4699258.1"/>
    <property type="molecule type" value="Genomic_DNA"/>
</dbReference>
<evidence type="ECO:0000256" key="4">
    <source>
        <dbReference type="ARBA" id="ARBA00022475"/>
    </source>
</evidence>
<proteinExistence type="predicted"/>
<evidence type="ECO:0000256" key="5">
    <source>
        <dbReference type="ARBA" id="ARBA00022692"/>
    </source>
</evidence>
<dbReference type="Proteomes" id="UP001595897">
    <property type="component" value="Unassembled WGS sequence"/>
</dbReference>
<comment type="caution">
    <text evidence="11">The sequence shown here is derived from an EMBL/GenBank/DDBJ whole genome shotgun (WGS) entry which is preliminary data.</text>
</comment>
<organism evidence="11 12">
    <name type="scientific">Glaciecola siphonariae</name>
    <dbReference type="NCBI Taxonomy" id="521012"/>
    <lineage>
        <taxon>Bacteria</taxon>
        <taxon>Pseudomonadati</taxon>
        <taxon>Pseudomonadota</taxon>
        <taxon>Gammaproteobacteria</taxon>
        <taxon>Alteromonadales</taxon>
        <taxon>Alteromonadaceae</taxon>
        <taxon>Glaciecola</taxon>
    </lineage>
</organism>
<feature type="transmembrane region" description="Helical" evidence="10">
    <location>
        <begin position="244"/>
        <end position="263"/>
    </location>
</feature>
<dbReference type="InterPro" id="IPR048279">
    <property type="entry name" value="MdtK-like"/>
</dbReference>
<evidence type="ECO:0000256" key="9">
    <source>
        <dbReference type="ARBA" id="ARBA00031636"/>
    </source>
</evidence>
<keyword evidence="5 10" id="KW-0812">Transmembrane</keyword>
<feature type="transmembrane region" description="Helical" evidence="10">
    <location>
        <begin position="419"/>
        <end position="439"/>
    </location>
</feature>
<dbReference type="InterPro" id="IPR050222">
    <property type="entry name" value="MATE_MdtK"/>
</dbReference>
<keyword evidence="2" id="KW-0813">Transport</keyword>
<keyword evidence="8 10" id="KW-0472">Membrane</keyword>
<feature type="transmembrane region" description="Helical" evidence="10">
    <location>
        <begin position="385"/>
        <end position="407"/>
    </location>
</feature>
<accession>A0ABV9LUZ4</accession>
<dbReference type="InterPro" id="IPR002528">
    <property type="entry name" value="MATE_fam"/>
</dbReference>
<evidence type="ECO:0000256" key="6">
    <source>
        <dbReference type="ARBA" id="ARBA00022989"/>
    </source>
</evidence>
<dbReference type="CDD" id="cd13131">
    <property type="entry name" value="MATE_NorM_like"/>
    <property type="match status" value="1"/>
</dbReference>
<evidence type="ECO:0000256" key="3">
    <source>
        <dbReference type="ARBA" id="ARBA00022449"/>
    </source>
</evidence>
<comment type="subcellular location">
    <subcellularLocation>
        <location evidence="1">Cell inner membrane</location>
        <topology evidence="1">Multi-pass membrane protein</topology>
    </subcellularLocation>
</comment>
<evidence type="ECO:0000256" key="7">
    <source>
        <dbReference type="ARBA" id="ARBA00023065"/>
    </source>
</evidence>
<dbReference type="PANTHER" id="PTHR43298">
    <property type="entry name" value="MULTIDRUG RESISTANCE PROTEIN NORM-RELATED"/>
    <property type="match status" value="1"/>
</dbReference>
<feature type="transmembrane region" description="Helical" evidence="10">
    <location>
        <begin position="129"/>
        <end position="146"/>
    </location>
</feature>
<evidence type="ECO:0000256" key="10">
    <source>
        <dbReference type="SAM" id="Phobius"/>
    </source>
</evidence>
<keyword evidence="3" id="KW-0050">Antiport</keyword>
<dbReference type="Pfam" id="PF01554">
    <property type="entry name" value="MatE"/>
    <property type="match status" value="2"/>
</dbReference>
<feature type="transmembrane region" description="Helical" evidence="10">
    <location>
        <begin position="158"/>
        <end position="178"/>
    </location>
</feature>
<feature type="transmembrane region" description="Helical" evidence="10">
    <location>
        <begin position="52"/>
        <end position="72"/>
    </location>
</feature>
<keyword evidence="4" id="KW-1003">Cell membrane</keyword>
<evidence type="ECO:0000313" key="11">
    <source>
        <dbReference type="EMBL" id="MFC4699258.1"/>
    </source>
</evidence>
<dbReference type="NCBIfam" id="TIGR00797">
    <property type="entry name" value="matE"/>
    <property type="match status" value="1"/>
</dbReference>
<evidence type="ECO:0000256" key="2">
    <source>
        <dbReference type="ARBA" id="ARBA00022448"/>
    </source>
</evidence>
<feature type="transmembrane region" description="Helical" evidence="10">
    <location>
        <begin position="275"/>
        <end position="296"/>
    </location>
</feature>
<protein>
    <recommendedName>
        <fullName evidence="9">Multidrug-efflux transporter</fullName>
    </recommendedName>
</protein>
<keyword evidence="7" id="KW-0406">Ion transport</keyword>
<keyword evidence="12" id="KW-1185">Reference proteome</keyword>
<reference evidence="12" key="1">
    <citation type="journal article" date="2019" name="Int. J. Syst. Evol. Microbiol.">
        <title>The Global Catalogue of Microorganisms (GCM) 10K type strain sequencing project: providing services to taxonomists for standard genome sequencing and annotation.</title>
        <authorList>
            <consortium name="The Broad Institute Genomics Platform"/>
            <consortium name="The Broad Institute Genome Sequencing Center for Infectious Disease"/>
            <person name="Wu L."/>
            <person name="Ma J."/>
        </authorList>
    </citation>
    <scope>NUCLEOTIDE SEQUENCE [LARGE SCALE GENOMIC DNA]</scope>
    <source>
        <strain evidence="12">KACC 12507</strain>
    </source>
</reference>